<evidence type="ECO:0000313" key="15">
    <source>
        <dbReference type="Proteomes" id="UP001557470"/>
    </source>
</evidence>
<feature type="coiled-coil region" evidence="12">
    <location>
        <begin position="44"/>
        <end position="77"/>
    </location>
</feature>
<feature type="compositionally biased region" description="Basic and acidic residues" evidence="13">
    <location>
        <begin position="272"/>
        <end position="294"/>
    </location>
</feature>
<dbReference type="InterPro" id="IPR019579">
    <property type="entry name" value="FAM161A/B"/>
</dbReference>
<evidence type="ECO:0000256" key="2">
    <source>
        <dbReference type="ARBA" id="ARBA00004120"/>
    </source>
</evidence>
<evidence type="ECO:0000256" key="1">
    <source>
        <dbReference type="ARBA" id="ARBA00004114"/>
    </source>
</evidence>
<dbReference type="AlphaFoldDB" id="A0ABD0XAV9"/>
<evidence type="ECO:0000256" key="13">
    <source>
        <dbReference type="SAM" id="MobiDB-lite"/>
    </source>
</evidence>
<feature type="region of interest" description="Disordered" evidence="13">
    <location>
        <begin position="198"/>
        <end position="309"/>
    </location>
</feature>
<comment type="similarity">
    <text evidence="3">Belongs to the FAM161 family.</text>
</comment>
<reference evidence="14 15" key="1">
    <citation type="submission" date="2024-06" db="EMBL/GenBank/DDBJ databases">
        <authorList>
            <person name="Pan Q."/>
            <person name="Wen M."/>
            <person name="Jouanno E."/>
            <person name="Zahm M."/>
            <person name="Klopp C."/>
            <person name="Cabau C."/>
            <person name="Louis A."/>
            <person name="Berthelot C."/>
            <person name="Parey E."/>
            <person name="Roest Crollius H."/>
            <person name="Montfort J."/>
            <person name="Robinson-Rechavi M."/>
            <person name="Bouchez O."/>
            <person name="Lampietro C."/>
            <person name="Lopez Roques C."/>
            <person name="Donnadieu C."/>
            <person name="Postlethwait J."/>
            <person name="Bobe J."/>
            <person name="Verreycken H."/>
            <person name="Guiguen Y."/>
        </authorList>
    </citation>
    <scope>NUCLEOTIDE SEQUENCE [LARGE SCALE GENOMIC DNA]</scope>
    <source>
        <strain evidence="14">Up_M1</strain>
        <tissue evidence="14">Testis</tissue>
    </source>
</reference>
<keyword evidence="4" id="KW-0963">Cytoplasm</keyword>
<dbReference type="Pfam" id="PF10595">
    <property type="entry name" value="FAM161A_B"/>
    <property type="match status" value="1"/>
</dbReference>
<keyword evidence="8" id="KW-0206">Cytoskeleton</keyword>
<comment type="function">
    <text evidence="10">Involved in ciliogenesis.</text>
</comment>
<evidence type="ECO:0000256" key="11">
    <source>
        <dbReference type="ARBA" id="ARBA00039949"/>
    </source>
</evidence>
<sequence>MSPQAKRWPYVSTAEFIRSHNSSLCSSLSGSLELLPAKITDGTKKRQEAVRKVLEQRKMVEEEEERWKERRRQREKKLAKVVAKRAQANDSHVPLSLTNQAKLKQFRKQDLQRRKEYKDEMREIQERVKGRPLLLEQVTQVSLKSTSTHNTTLCVSAKERHNMSYRSISTNARHAAEKRYKDTLRGCGLSEDFVRGKVSKHQQPDYQGLAFRSSFSSDSTHSYKEENDAPAKYSNVFNDDYQDDYEDSFADQELEEQEAEKDEKEEDDIGDKDEGGREREDIGRCLDDGGDHHAAGGYHYSDDDDLYSDASEHSLPLAEVNEGSDLIKRRQSVQSILSYRSSQQSQNSQSSVNDEESTAFAERKSDEDD</sequence>
<feature type="compositionally biased region" description="Acidic residues" evidence="13">
    <location>
        <begin position="240"/>
        <end position="271"/>
    </location>
</feature>
<evidence type="ECO:0000256" key="10">
    <source>
        <dbReference type="ARBA" id="ARBA00037165"/>
    </source>
</evidence>
<comment type="caution">
    <text evidence="14">The sequence shown here is derived from an EMBL/GenBank/DDBJ whole genome shotgun (WGS) entry which is preliminary data.</text>
</comment>
<evidence type="ECO:0000256" key="6">
    <source>
        <dbReference type="ARBA" id="ARBA00023054"/>
    </source>
</evidence>
<keyword evidence="5" id="KW-0970">Cilium biogenesis/degradation</keyword>
<evidence type="ECO:0000313" key="14">
    <source>
        <dbReference type="EMBL" id="KAL1006106.1"/>
    </source>
</evidence>
<keyword evidence="9" id="KW-0966">Cell projection</keyword>
<keyword evidence="7" id="KW-0969">Cilium</keyword>
<name>A0ABD0XAV9_UMBPY</name>
<evidence type="ECO:0000256" key="12">
    <source>
        <dbReference type="SAM" id="Coils"/>
    </source>
</evidence>
<dbReference type="InterPro" id="IPR051655">
    <property type="entry name" value="FAM161"/>
</dbReference>
<evidence type="ECO:0000256" key="9">
    <source>
        <dbReference type="ARBA" id="ARBA00023273"/>
    </source>
</evidence>
<dbReference type="GO" id="GO:0005814">
    <property type="term" value="C:centriole"/>
    <property type="evidence" value="ECO:0007669"/>
    <property type="project" value="UniProtKB-SubCell"/>
</dbReference>
<proteinExistence type="inferred from homology"/>
<feature type="region of interest" description="Disordered" evidence="13">
    <location>
        <begin position="338"/>
        <end position="369"/>
    </location>
</feature>
<dbReference type="EMBL" id="JAGEUA010000002">
    <property type="protein sequence ID" value="KAL1006106.1"/>
    <property type="molecule type" value="Genomic_DNA"/>
</dbReference>
<evidence type="ECO:0000256" key="4">
    <source>
        <dbReference type="ARBA" id="ARBA00022490"/>
    </source>
</evidence>
<dbReference type="PANTHER" id="PTHR21501:SF3">
    <property type="entry name" value="PROTEIN FAM161A"/>
    <property type="match status" value="1"/>
</dbReference>
<organism evidence="14 15">
    <name type="scientific">Umbra pygmaea</name>
    <name type="common">Eastern mudminnow</name>
    <dbReference type="NCBI Taxonomy" id="75934"/>
    <lineage>
        <taxon>Eukaryota</taxon>
        <taxon>Metazoa</taxon>
        <taxon>Chordata</taxon>
        <taxon>Craniata</taxon>
        <taxon>Vertebrata</taxon>
        <taxon>Euteleostomi</taxon>
        <taxon>Actinopterygii</taxon>
        <taxon>Neopterygii</taxon>
        <taxon>Teleostei</taxon>
        <taxon>Protacanthopterygii</taxon>
        <taxon>Esociformes</taxon>
        <taxon>Umbridae</taxon>
        <taxon>Umbra</taxon>
    </lineage>
</organism>
<evidence type="ECO:0000256" key="7">
    <source>
        <dbReference type="ARBA" id="ARBA00023069"/>
    </source>
</evidence>
<gene>
    <name evidence="14" type="ORF">UPYG_G00067940</name>
</gene>
<keyword evidence="6 12" id="KW-0175">Coiled coil</keyword>
<evidence type="ECO:0000256" key="5">
    <source>
        <dbReference type="ARBA" id="ARBA00022794"/>
    </source>
</evidence>
<comment type="subcellular location">
    <subcellularLocation>
        <location evidence="2">Cytoplasm</location>
        <location evidence="2">Cytoskeleton</location>
        <location evidence="2">Cilium basal body</location>
    </subcellularLocation>
    <subcellularLocation>
        <location evidence="1">Cytoplasm</location>
        <location evidence="1">Cytoskeleton</location>
        <location evidence="1">Microtubule organizing center</location>
        <location evidence="1">Centrosome</location>
        <location evidence="1">Centriole</location>
    </subcellularLocation>
</comment>
<dbReference type="GO" id="GO:0030030">
    <property type="term" value="P:cell projection organization"/>
    <property type="evidence" value="ECO:0007669"/>
    <property type="project" value="UniProtKB-KW"/>
</dbReference>
<dbReference type="Proteomes" id="UP001557470">
    <property type="component" value="Unassembled WGS sequence"/>
</dbReference>
<evidence type="ECO:0000256" key="3">
    <source>
        <dbReference type="ARBA" id="ARBA00006663"/>
    </source>
</evidence>
<dbReference type="PANTHER" id="PTHR21501">
    <property type="entry name" value="PROTEIN FAM-161"/>
    <property type="match status" value="1"/>
</dbReference>
<keyword evidence="15" id="KW-1185">Reference proteome</keyword>
<accession>A0ABD0XAV9</accession>
<evidence type="ECO:0000256" key="8">
    <source>
        <dbReference type="ARBA" id="ARBA00023212"/>
    </source>
</evidence>
<feature type="compositionally biased region" description="Low complexity" evidence="13">
    <location>
        <begin position="341"/>
        <end position="351"/>
    </location>
</feature>
<protein>
    <recommendedName>
        <fullName evidence="11">Protein FAM161A</fullName>
    </recommendedName>
</protein>